<organism evidence="1 2">
    <name type="scientific">Prevotella denticola CRIS 18C-A</name>
    <dbReference type="NCBI Taxonomy" id="944557"/>
    <lineage>
        <taxon>Bacteria</taxon>
        <taxon>Pseudomonadati</taxon>
        <taxon>Bacteroidota</taxon>
        <taxon>Bacteroidia</taxon>
        <taxon>Bacteroidales</taxon>
        <taxon>Prevotellaceae</taxon>
        <taxon>Prevotella</taxon>
    </lineage>
</organism>
<name>F0H8K9_9BACT</name>
<proteinExistence type="predicted"/>
<evidence type="ECO:0000313" key="1">
    <source>
        <dbReference type="EMBL" id="EGC85859.1"/>
    </source>
</evidence>
<keyword evidence="2" id="KW-1185">Reference proteome</keyword>
<evidence type="ECO:0000313" key="2">
    <source>
        <dbReference type="Proteomes" id="UP000003155"/>
    </source>
</evidence>
<dbReference type="EMBL" id="AEXO01000092">
    <property type="protein sequence ID" value="EGC85859.1"/>
    <property type="molecule type" value="Genomic_DNA"/>
</dbReference>
<sequence length="39" mass="4468">MKGTGAFLIRHSEIKRIKTLAFDIFLYICGQKRPSITIT</sequence>
<dbReference type="AlphaFoldDB" id="F0H8K9"/>
<comment type="caution">
    <text evidence="1">The sequence shown here is derived from an EMBL/GenBank/DDBJ whole genome shotgun (WGS) entry which is preliminary data.</text>
</comment>
<gene>
    <name evidence="1" type="ORF">HMPREF9303_0684</name>
</gene>
<protein>
    <submittedName>
        <fullName evidence="1">Uncharacterized protein</fullName>
    </submittedName>
</protein>
<accession>F0H8K9</accession>
<dbReference type="Proteomes" id="UP000003155">
    <property type="component" value="Unassembled WGS sequence"/>
</dbReference>
<reference evidence="1 2" key="1">
    <citation type="submission" date="2011-02" db="EMBL/GenBank/DDBJ databases">
        <authorList>
            <person name="Durkin A.S."/>
            <person name="Madupu R."/>
            <person name="Torralba M."/>
            <person name="Gillis M."/>
            <person name="Methe B."/>
            <person name="Sutton G."/>
            <person name="Nelson K.E."/>
        </authorList>
    </citation>
    <scope>NUCLEOTIDE SEQUENCE [LARGE SCALE GENOMIC DNA]</scope>
    <source>
        <strain evidence="1 2">CRIS 18C-A</strain>
    </source>
</reference>